<dbReference type="SUPFAM" id="SSF53448">
    <property type="entry name" value="Nucleotide-diphospho-sugar transferases"/>
    <property type="match status" value="1"/>
</dbReference>
<feature type="domain" description="Glycosyltransferase 2-like" evidence="1">
    <location>
        <begin position="8"/>
        <end position="139"/>
    </location>
</feature>
<protein>
    <submittedName>
        <fullName evidence="2">Glycosyl transferase, family 2</fullName>
    </submittedName>
</protein>
<keyword evidence="2" id="KW-0808">Transferase</keyword>
<name>A0A0G1GT58_9BACT</name>
<dbReference type="GO" id="GO:0006487">
    <property type="term" value="P:protein N-linked glycosylation"/>
    <property type="evidence" value="ECO:0007669"/>
    <property type="project" value="TreeGrafter"/>
</dbReference>
<evidence type="ECO:0000313" key="3">
    <source>
        <dbReference type="Proteomes" id="UP000034617"/>
    </source>
</evidence>
<organism evidence="2 3">
    <name type="scientific">Candidatus Gottesmanbacteria bacterium GW2011_GWB1_44_11c</name>
    <dbReference type="NCBI Taxonomy" id="1618447"/>
    <lineage>
        <taxon>Bacteria</taxon>
        <taxon>Candidatus Gottesmaniibacteriota</taxon>
    </lineage>
</organism>
<evidence type="ECO:0000259" key="1">
    <source>
        <dbReference type="Pfam" id="PF00535"/>
    </source>
</evidence>
<dbReference type="Pfam" id="PF00535">
    <property type="entry name" value="Glycos_transf_2"/>
    <property type="match status" value="1"/>
</dbReference>
<gene>
    <name evidence="2" type="ORF">UW22_C0018G0010</name>
</gene>
<proteinExistence type="predicted"/>
<dbReference type="PANTHER" id="PTHR10859">
    <property type="entry name" value="GLYCOSYL TRANSFERASE"/>
    <property type="match status" value="1"/>
</dbReference>
<dbReference type="EMBL" id="LCHM01000018">
    <property type="protein sequence ID" value="KKT37785.1"/>
    <property type="molecule type" value="Genomic_DNA"/>
</dbReference>
<comment type="caution">
    <text evidence="2">The sequence shown here is derived from an EMBL/GenBank/DDBJ whole genome shotgun (WGS) entry which is preliminary data.</text>
</comment>
<sequence>MNTRPDFSLILPCCNEESVFDASVQSIVSILYNSRVSFEIVFVDDLSHDATRQLIRKACQKNSFCRYLFHPKNIGRGGAVASGIRLSRGDIVGYMDIDCEVSPVYLPQMISLVRSGKADIVVGKRIYRTSLISIIREVLSLGYKTIITVLFKTHGIDTESGYKVFYKKTFLPVLSAIRSNGWFWDTESIVLSQRKNVRIVEIPVLFMRRFDKKSSVRLVGDSWEYIKNVWELYWRLRTRETP</sequence>
<dbReference type="InterPro" id="IPR001173">
    <property type="entry name" value="Glyco_trans_2-like"/>
</dbReference>
<dbReference type="PANTHER" id="PTHR10859:SF91">
    <property type="entry name" value="DOLICHYL-PHOSPHATE BETA-GLUCOSYLTRANSFERASE"/>
    <property type="match status" value="1"/>
</dbReference>
<evidence type="ECO:0000313" key="2">
    <source>
        <dbReference type="EMBL" id="KKT37785.1"/>
    </source>
</evidence>
<dbReference type="InterPro" id="IPR029044">
    <property type="entry name" value="Nucleotide-diphossugar_trans"/>
</dbReference>
<dbReference type="AlphaFoldDB" id="A0A0G1GT58"/>
<dbReference type="Proteomes" id="UP000034617">
    <property type="component" value="Unassembled WGS sequence"/>
</dbReference>
<accession>A0A0G1GT58</accession>
<reference evidence="2 3" key="1">
    <citation type="journal article" date="2015" name="Nature">
        <title>rRNA introns, odd ribosomes, and small enigmatic genomes across a large radiation of phyla.</title>
        <authorList>
            <person name="Brown C.T."/>
            <person name="Hug L.A."/>
            <person name="Thomas B.C."/>
            <person name="Sharon I."/>
            <person name="Castelle C.J."/>
            <person name="Singh A."/>
            <person name="Wilkins M.J."/>
            <person name="Williams K.H."/>
            <person name="Banfield J.F."/>
        </authorList>
    </citation>
    <scope>NUCLEOTIDE SEQUENCE [LARGE SCALE GENOMIC DNA]</scope>
</reference>
<dbReference type="GO" id="GO:0016740">
    <property type="term" value="F:transferase activity"/>
    <property type="evidence" value="ECO:0007669"/>
    <property type="project" value="UniProtKB-KW"/>
</dbReference>
<dbReference type="Gene3D" id="3.90.550.10">
    <property type="entry name" value="Spore Coat Polysaccharide Biosynthesis Protein SpsA, Chain A"/>
    <property type="match status" value="1"/>
</dbReference>